<keyword evidence="9" id="KW-1185">Reference proteome</keyword>
<evidence type="ECO:0000313" key="8">
    <source>
        <dbReference type="EMBL" id="KAF1688477.1"/>
    </source>
</evidence>
<dbReference type="Proteomes" id="UP000717981">
    <property type="component" value="Unassembled WGS sequence"/>
</dbReference>
<sequence>MNRQDEVLWATLRIVLALLIAAHGWARLFADAVVPFGQWLDDRGLPAGPVIAWAVTGYEIAGSALFAVGRFVFPLSPGFAAIYLAGLVLVHLPEGWFVVGLGRNGMEYGVLLVVALLCVGLHHRHAAPPA</sequence>
<comment type="caution">
    <text evidence="8">The sequence shown here is derived from an EMBL/GenBank/DDBJ whole genome shotgun (WGS) entry which is preliminary data.</text>
</comment>
<comment type="subcellular location">
    <subcellularLocation>
        <location evidence="1">Cell membrane</location>
        <topology evidence="1">Multi-pass membrane protein</topology>
    </subcellularLocation>
</comment>
<dbReference type="OrthoDB" id="8778559at2"/>
<evidence type="ECO:0000256" key="1">
    <source>
        <dbReference type="ARBA" id="ARBA00004651"/>
    </source>
</evidence>
<keyword evidence="4 7" id="KW-0812">Transmembrane</keyword>
<keyword evidence="3" id="KW-1003">Cell membrane</keyword>
<evidence type="ECO:0000256" key="4">
    <source>
        <dbReference type="ARBA" id="ARBA00022692"/>
    </source>
</evidence>
<evidence type="ECO:0000256" key="2">
    <source>
        <dbReference type="ARBA" id="ARBA00006679"/>
    </source>
</evidence>
<feature type="transmembrane region" description="Helical" evidence="7">
    <location>
        <begin position="50"/>
        <end position="73"/>
    </location>
</feature>
<evidence type="ECO:0000256" key="6">
    <source>
        <dbReference type="ARBA" id="ARBA00023136"/>
    </source>
</evidence>
<keyword evidence="6 7" id="KW-0472">Membrane</keyword>
<feature type="transmembrane region" description="Helical" evidence="7">
    <location>
        <begin position="105"/>
        <end position="122"/>
    </location>
</feature>
<keyword evidence="5 7" id="KW-1133">Transmembrane helix</keyword>
<evidence type="ECO:0000256" key="3">
    <source>
        <dbReference type="ARBA" id="ARBA00022475"/>
    </source>
</evidence>
<dbReference type="PANTHER" id="PTHR33452">
    <property type="entry name" value="OXIDOREDUCTASE CATD-RELATED"/>
    <property type="match status" value="1"/>
</dbReference>
<dbReference type="InterPro" id="IPR051907">
    <property type="entry name" value="DoxX-like_oxidoreductase"/>
</dbReference>
<dbReference type="GO" id="GO:0005886">
    <property type="term" value="C:plasma membrane"/>
    <property type="evidence" value="ECO:0007669"/>
    <property type="project" value="UniProtKB-SubCell"/>
</dbReference>
<evidence type="ECO:0000256" key="5">
    <source>
        <dbReference type="ARBA" id="ARBA00022989"/>
    </source>
</evidence>
<evidence type="ECO:0000256" key="7">
    <source>
        <dbReference type="SAM" id="Phobius"/>
    </source>
</evidence>
<dbReference type="InterPro" id="IPR032808">
    <property type="entry name" value="DoxX"/>
</dbReference>
<dbReference type="RefSeq" id="WP_162124857.1">
    <property type="nucleotide sequence ID" value="NZ_PDWK01000048.1"/>
</dbReference>
<dbReference type="AlphaFoldDB" id="A0A921P367"/>
<evidence type="ECO:0008006" key="10">
    <source>
        <dbReference type="Google" id="ProtNLM"/>
    </source>
</evidence>
<organism evidence="8 9">
    <name type="scientific">Pseudoxanthomonas taiwanensis</name>
    <dbReference type="NCBI Taxonomy" id="176598"/>
    <lineage>
        <taxon>Bacteria</taxon>
        <taxon>Pseudomonadati</taxon>
        <taxon>Pseudomonadota</taxon>
        <taxon>Gammaproteobacteria</taxon>
        <taxon>Lysobacterales</taxon>
        <taxon>Lysobacteraceae</taxon>
        <taxon>Pseudoxanthomonas</taxon>
    </lineage>
</organism>
<gene>
    <name evidence="8" type="ORF">CR938_09895</name>
</gene>
<reference evidence="8" key="1">
    <citation type="submission" date="2017-10" db="EMBL/GenBank/DDBJ databases">
        <title>Whole genome sequencing of members of genus Pseudoxanthomonas.</title>
        <authorList>
            <person name="Kumar S."/>
            <person name="Bansal K."/>
            <person name="Kaur A."/>
            <person name="Patil P."/>
            <person name="Sharma S."/>
            <person name="Patil P.B."/>
        </authorList>
    </citation>
    <scope>NUCLEOTIDE SEQUENCE</scope>
    <source>
        <strain evidence="8">DSM 22914</strain>
    </source>
</reference>
<proteinExistence type="inferred from homology"/>
<comment type="similarity">
    <text evidence="2">Belongs to the DoxX family.</text>
</comment>
<feature type="transmembrane region" description="Helical" evidence="7">
    <location>
        <begin position="7"/>
        <end position="30"/>
    </location>
</feature>
<dbReference type="PANTHER" id="PTHR33452:SF1">
    <property type="entry name" value="INNER MEMBRANE PROTEIN YPHA-RELATED"/>
    <property type="match status" value="1"/>
</dbReference>
<evidence type="ECO:0000313" key="9">
    <source>
        <dbReference type="Proteomes" id="UP000717981"/>
    </source>
</evidence>
<dbReference type="EMBL" id="PDWK01000048">
    <property type="protein sequence ID" value="KAF1688477.1"/>
    <property type="molecule type" value="Genomic_DNA"/>
</dbReference>
<accession>A0A921P367</accession>
<protein>
    <recommendedName>
        <fullName evidence="10">DoxX family protein</fullName>
    </recommendedName>
</protein>
<dbReference type="Pfam" id="PF07681">
    <property type="entry name" value="DoxX"/>
    <property type="match status" value="1"/>
</dbReference>
<name>A0A921P367_9GAMM</name>